<comment type="function">
    <text evidence="5">Adaptins are components of the adaptor complexes which link clathrin to receptors in coated vesicles. Clathrin-associated protein complexes are believed to interact with the cytoplasmic tails of membrane proteins, leading to their selection and concentration.</text>
</comment>
<dbReference type="InterPro" id="IPR012295">
    <property type="entry name" value="TBP_dom_sf"/>
</dbReference>
<dbReference type="SUPFAM" id="SSF48371">
    <property type="entry name" value="ARM repeat"/>
    <property type="match status" value="1"/>
</dbReference>
<keyword evidence="4 5" id="KW-0472">Membrane</keyword>
<keyword evidence="10" id="KW-1185">Reference proteome</keyword>
<gene>
    <name evidence="9" type="ORF">CXG81DRAFT_29765</name>
</gene>
<feature type="domain" description="Clathrin adaptor alpha-adaptin appendage C-terminal subdomain" evidence="8">
    <location>
        <begin position="849"/>
        <end position="954"/>
    </location>
</feature>
<dbReference type="Pfam" id="PF01602">
    <property type="entry name" value="Adaptin_N"/>
    <property type="match status" value="1"/>
</dbReference>
<sequence length="964" mass="105325">MPDTHAMRGLNVFIADIRNCRARALEEKRINKELANIRGKFKDPTLSGYNRRKYICKLLYIYILGWEIDFGYAEMLQLIASPRFSEQQIGYLAVTLMPPTNPEALDIVIRLLIEHLDSHNEMTQSLALHAIANMDRVEIARVTHRRVWQLVGQPRGSPFVRKKAALCMLRIYRTHHELIQPTECVVPLVQLMGHEDLGLTLAATTLTLGFAQQNPAAYQCAARVAVDRLEHLVNDRSTPAEFCYYNVPSPWLQIKLLKLLQYLPITTPASDRDATTRQLMGVLDAIMAHALEKQKTVQQNNVQRAIVFEAINLAIQLDPSSALVGRAAELVGQLLASRETNIRYLSLEAMTHLVAFIPDLAWLQQHQATITDALKDRDVSVRRRAVDLLYSMCDHGNVRAIVTELTSHLAGADYAMRDEMVIRIAILLDKFTDDLQWYVDMIIHLTSAVGDHVDDEVWHRLIQVVMASSDSIKARATQAAYDALLVPIWHEKTLLLAAVFLGEYGHLIVEAVAPVRQFAALHAKFSVASLATRASLLTTYLKLANLFPEIKPEIRHVFKHCSFVLDAELQQRACEYLAILDQPSDTLLQVACEELPPYPERESAVIGKLHARFKDTGDDRVWMIGGRHANLGAHPKSRASSPSAAASTAAAAAVMATNDSVDLLGSSPNSPSRHVTVAPLVQASSASSAQEAPSHLRTLLARDSGVLYEDASVQIGLKMQVGTDDASVADAATDLTLALYVGNKGADAALTEVQVELAPAAATDALSLQCIQNFPDTVAPRAQVQARWRVRARAAFHGYLDPDRAASAAAAGTLPTPPPVTPVWTLLWTDAGGARATHRFWAPVSVGRFMAPIALDATAFAARWAQLTPGADETGALAREQAGTRGSDGRVAGEGGVRGARGGAAADPLRVAAAGIFTAETTGKVGCLVQIHLAEHTRIVVRTTQATVSQALLHWIMETLQGPF</sequence>
<dbReference type="InterPro" id="IPR017104">
    <property type="entry name" value="AP2_complex_asu"/>
</dbReference>
<evidence type="ECO:0000313" key="10">
    <source>
        <dbReference type="Proteomes" id="UP000274922"/>
    </source>
</evidence>
<keyword evidence="3 5" id="KW-0653">Protein transport</keyword>
<feature type="domain" description="Clathrin/coatomer adaptor adaptin-like N-terminal" evidence="7">
    <location>
        <begin position="26"/>
        <end position="583"/>
    </location>
</feature>
<dbReference type="PANTHER" id="PTHR22780">
    <property type="entry name" value="ADAPTIN, ALPHA/GAMMA/EPSILON"/>
    <property type="match status" value="1"/>
</dbReference>
<reference evidence="10" key="1">
    <citation type="journal article" date="2018" name="Nat. Microbiol.">
        <title>Leveraging single-cell genomics to expand the fungal tree of life.</title>
        <authorList>
            <person name="Ahrendt S.R."/>
            <person name="Quandt C.A."/>
            <person name="Ciobanu D."/>
            <person name="Clum A."/>
            <person name="Salamov A."/>
            <person name="Andreopoulos B."/>
            <person name="Cheng J.F."/>
            <person name="Woyke T."/>
            <person name="Pelin A."/>
            <person name="Henrissat B."/>
            <person name="Reynolds N.K."/>
            <person name="Benny G.L."/>
            <person name="Smith M.E."/>
            <person name="James T.Y."/>
            <person name="Grigoriev I.V."/>
        </authorList>
    </citation>
    <scope>NUCLEOTIDE SEQUENCE [LARGE SCALE GENOMIC DNA]</scope>
    <source>
        <strain evidence="10">ATCC 52028</strain>
    </source>
</reference>
<dbReference type="InterPro" id="IPR009028">
    <property type="entry name" value="Coatomer/calthrin_app_sub_C"/>
</dbReference>
<evidence type="ECO:0000256" key="4">
    <source>
        <dbReference type="ARBA" id="ARBA00023136"/>
    </source>
</evidence>
<dbReference type="InterPro" id="IPR003164">
    <property type="entry name" value="Clathrin_a-adaptin_app_sub_C"/>
</dbReference>
<dbReference type="GO" id="GO:0030122">
    <property type="term" value="C:AP-2 adaptor complex"/>
    <property type="evidence" value="ECO:0007669"/>
    <property type="project" value="InterPro"/>
</dbReference>
<accession>A0A4P9X806</accession>
<dbReference type="Pfam" id="PF02296">
    <property type="entry name" value="Alpha_adaptin_C"/>
    <property type="match status" value="1"/>
</dbReference>
<dbReference type="GO" id="GO:0035615">
    <property type="term" value="F:clathrin adaptor activity"/>
    <property type="evidence" value="ECO:0007669"/>
    <property type="project" value="InterPro"/>
</dbReference>
<proteinExistence type="inferred from homology"/>
<evidence type="ECO:0000256" key="2">
    <source>
        <dbReference type="ARBA" id="ARBA00022448"/>
    </source>
</evidence>
<evidence type="ECO:0000256" key="1">
    <source>
        <dbReference type="ARBA" id="ARBA00004184"/>
    </source>
</evidence>
<dbReference type="Gene3D" id="1.25.10.10">
    <property type="entry name" value="Leucine-rich Repeat Variant"/>
    <property type="match status" value="1"/>
</dbReference>
<dbReference type="SUPFAM" id="SSF55711">
    <property type="entry name" value="Subdomain of clathrin and coatomer appendage domain"/>
    <property type="match status" value="1"/>
</dbReference>
<evidence type="ECO:0000256" key="3">
    <source>
        <dbReference type="ARBA" id="ARBA00022927"/>
    </source>
</evidence>
<feature type="binding site" evidence="6">
    <location>
        <position position="40"/>
    </location>
    <ligand>
        <name>a 1,2-diacyl-sn-glycero-3-phospho-(1D-myo-inositol-3,4,5-trisphosphate)</name>
        <dbReference type="ChEBI" id="CHEBI:57836"/>
    </ligand>
</feature>
<dbReference type="Gene3D" id="3.30.310.10">
    <property type="entry name" value="TATA-Binding Protein"/>
    <property type="match status" value="1"/>
</dbReference>
<name>A0A4P9X806_9FUNG</name>
<evidence type="ECO:0000259" key="8">
    <source>
        <dbReference type="Pfam" id="PF02296"/>
    </source>
</evidence>
<dbReference type="EMBL" id="ML014174">
    <property type="protein sequence ID" value="RKP01396.1"/>
    <property type="molecule type" value="Genomic_DNA"/>
</dbReference>
<dbReference type="OrthoDB" id="28053at2759"/>
<dbReference type="InterPro" id="IPR011989">
    <property type="entry name" value="ARM-like"/>
</dbReference>
<feature type="binding site" evidence="6">
    <location>
        <begin position="53"/>
        <end position="57"/>
    </location>
    <ligand>
        <name>a 1,2-diacyl-sn-glycero-3-phospho-(1D-myo-inositol-3,4,5-trisphosphate)</name>
        <dbReference type="ChEBI" id="CHEBI:57836"/>
    </ligand>
</feature>
<feature type="binding site" evidence="6">
    <location>
        <begin position="8"/>
        <end position="9"/>
    </location>
    <ligand>
        <name>a 1,2-diacyl-sn-glycero-3-phospho-(1D-myo-inositol-3,4,5-trisphosphate)</name>
        <dbReference type="ChEBI" id="CHEBI:57836"/>
    </ligand>
</feature>
<dbReference type="AlphaFoldDB" id="A0A4P9X806"/>
<dbReference type="Gene3D" id="2.60.40.1230">
    <property type="match status" value="1"/>
</dbReference>
<dbReference type="GO" id="GO:0072583">
    <property type="term" value="P:clathrin-dependent endocytosis"/>
    <property type="evidence" value="ECO:0007669"/>
    <property type="project" value="InterPro"/>
</dbReference>
<evidence type="ECO:0000313" key="9">
    <source>
        <dbReference type="EMBL" id="RKP01396.1"/>
    </source>
</evidence>
<dbReference type="InterPro" id="IPR002553">
    <property type="entry name" value="Clathrin/coatomer_adapt-like_N"/>
</dbReference>
<organism evidence="9 10">
    <name type="scientific">Caulochytrium protostelioides</name>
    <dbReference type="NCBI Taxonomy" id="1555241"/>
    <lineage>
        <taxon>Eukaryota</taxon>
        <taxon>Fungi</taxon>
        <taxon>Fungi incertae sedis</taxon>
        <taxon>Chytridiomycota</taxon>
        <taxon>Chytridiomycota incertae sedis</taxon>
        <taxon>Chytridiomycetes</taxon>
        <taxon>Caulochytriales</taxon>
        <taxon>Caulochytriaceae</taxon>
        <taxon>Caulochytrium</taxon>
    </lineage>
</organism>
<evidence type="ECO:0000256" key="6">
    <source>
        <dbReference type="PIRSR" id="PIRSR037091-1"/>
    </source>
</evidence>
<dbReference type="PIRSF" id="PIRSF037091">
    <property type="entry name" value="AP2_complex_alpha"/>
    <property type="match status" value="1"/>
</dbReference>
<protein>
    <recommendedName>
        <fullName evidence="5">AP-2 complex subunit alpha</fullName>
    </recommendedName>
</protein>
<dbReference type="SUPFAM" id="SSF49348">
    <property type="entry name" value="Clathrin adaptor appendage domain"/>
    <property type="match status" value="1"/>
</dbReference>
<feature type="binding site" evidence="6">
    <location>
        <position position="49"/>
    </location>
    <ligand>
        <name>a 1,2-diacyl-sn-glycero-3-phospho-(1D-myo-inositol-3,4,5-trisphosphate)</name>
        <dbReference type="ChEBI" id="CHEBI:57836"/>
    </ligand>
</feature>
<dbReference type="InterPro" id="IPR013041">
    <property type="entry name" value="Clathrin_app_Ig-like_sf"/>
</dbReference>
<dbReference type="InterPro" id="IPR016024">
    <property type="entry name" value="ARM-type_fold"/>
</dbReference>
<evidence type="ECO:0000256" key="5">
    <source>
        <dbReference type="PIRNR" id="PIRNR037091"/>
    </source>
</evidence>
<dbReference type="InterPro" id="IPR050840">
    <property type="entry name" value="Adaptor_Complx_Large_Subunit"/>
</dbReference>
<dbReference type="GO" id="GO:0006886">
    <property type="term" value="P:intracellular protein transport"/>
    <property type="evidence" value="ECO:0007669"/>
    <property type="project" value="UniProtKB-UniRule"/>
</dbReference>
<comment type="similarity">
    <text evidence="5">Belongs to the adaptor complexes large subunit family.</text>
</comment>
<keyword evidence="5" id="KW-0168">Coated pit</keyword>
<keyword evidence="2 5" id="KW-0813">Transport</keyword>
<keyword evidence="5" id="KW-0254">Endocytosis</keyword>
<dbReference type="STRING" id="1555241.A0A4P9X806"/>
<comment type="subcellular location">
    <subcellularLocation>
        <location evidence="1">Endomembrane system</location>
        <topology evidence="1">Peripheral membrane protein</topology>
    </subcellularLocation>
    <subcellularLocation>
        <location evidence="5">Membrane</location>
        <location evidence="5">Coated pit</location>
    </subcellularLocation>
</comment>
<evidence type="ECO:0000259" key="7">
    <source>
        <dbReference type="Pfam" id="PF01602"/>
    </source>
</evidence>
<dbReference type="Proteomes" id="UP000274922">
    <property type="component" value="Unassembled WGS sequence"/>
</dbReference>